<reference evidence="2" key="1">
    <citation type="journal article" date="2023" name="Mol. Phylogenet. Evol.">
        <title>Genome-scale phylogeny and comparative genomics of the fungal order Sordariales.</title>
        <authorList>
            <person name="Hensen N."/>
            <person name="Bonometti L."/>
            <person name="Westerberg I."/>
            <person name="Brannstrom I.O."/>
            <person name="Guillou S."/>
            <person name="Cros-Aarteil S."/>
            <person name="Calhoun S."/>
            <person name="Haridas S."/>
            <person name="Kuo A."/>
            <person name="Mondo S."/>
            <person name="Pangilinan J."/>
            <person name="Riley R."/>
            <person name="LaButti K."/>
            <person name="Andreopoulos B."/>
            <person name="Lipzen A."/>
            <person name="Chen C."/>
            <person name="Yan M."/>
            <person name="Daum C."/>
            <person name="Ng V."/>
            <person name="Clum A."/>
            <person name="Steindorff A."/>
            <person name="Ohm R.A."/>
            <person name="Martin F."/>
            <person name="Silar P."/>
            <person name="Natvig D.O."/>
            <person name="Lalanne C."/>
            <person name="Gautier V."/>
            <person name="Ament-Velasquez S.L."/>
            <person name="Kruys A."/>
            <person name="Hutchinson M.I."/>
            <person name="Powell A.J."/>
            <person name="Barry K."/>
            <person name="Miller A.N."/>
            <person name="Grigoriev I.V."/>
            <person name="Debuchy R."/>
            <person name="Gladieux P."/>
            <person name="Hiltunen Thoren M."/>
            <person name="Johannesson H."/>
        </authorList>
    </citation>
    <scope>NUCLEOTIDE SEQUENCE [LARGE SCALE GENOMIC DNA]</scope>
    <source>
        <strain evidence="2">CBS 284.82</strain>
    </source>
</reference>
<accession>A0AAN6PPC8</accession>
<sequence length="239" mass="26938">MFQRTLRRLKPPQLPDGFSTNFETGTFRLPHTTGQHAAHPTTMSQDFNPSKKVLKFASDHRIAFPTAINLVPGQRVKDFHIRMHLCPHHTFSFYHLKYLAEFEHPLITKILHFYTQEKQTKPLWCYVQGSSTADGSKVVVRCASERMVRAALFRALNAAGYDSIGKSLDGSKPDLRGTIRIAIPWPKAALKVEFDPLVEYLTGLVADAVPRLDGSSPLPWRQARGPRGSWNGSTTKVFL</sequence>
<proteinExistence type="predicted"/>
<comment type="caution">
    <text evidence="1">The sequence shown here is derived from an EMBL/GenBank/DDBJ whole genome shotgun (WGS) entry which is preliminary data.</text>
</comment>
<dbReference type="Proteomes" id="UP001303115">
    <property type="component" value="Unassembled WGS sequence"/>
</dbReference>
<organism evidence="1 2">
    <name type="scientific">Parachaetomium inaequale</name>
    <dbReference type="NCBI Taxonomy" id="2588326"/>
    <lineage>
        <taxon>Eukaryota</taxon>
        <taxon>Fungi</taxon>
        <taxon>Dikarya</taxon>
        <taxon>Ascomycota</taxon>
        <taxon>Pezizomycotina</taxon>
        <taxon>Sordariomycetes</taxon>
        <taxon>Sordariomycetidae</taxon>
        <taxon>Sordariales</taxon>
        <taxon>Chaetomiaceae</taxon>
        <taxon>Parachaetomium</taxon>
    </lineage>
</organism>
<evidence type="ECO:0000313" key="1">
    <source>
        <dbReference type="EMBL" id="KAK4043770.1"/>
    </source>
</evidence>
<name>A0AAN6PPC8_9PEZI</name>
<evidence type="ECO:0000313" key="2">
    <source>
        <dbReference type="Proteomes" id="UP001303115"/>
    </source>
</evidence>
<dbReference type="AlphaFoldDB" id="A0AAN6PPC8"/>
<dbReference type="EMBL" id="MU854324">
    <property type="protein sequence ID" value="KAK4043770.1"/>
    <property type="molecule type" value="Genomic_DNA"/>
</dbReference>
<keyword evidence="2" id="KW-1185">Reference proteome</keyword>
<protein>
    <submittedName>
        <fullName evidence="1">Uncharacterized protein</fullName>
    </submittedName>
</protein>
<gene>
    <name evidence="1" type="ORF">C8A01DRAFT_12721</name>
</gene>